<feature type="domain" description="Helicase ATP-binding" evidence="10">
    <location>
        <begin position="239"/>
        <end position="425"/>
    </location>
</feature>
<dbReference type="Gene3D" id="1.20.120.850">
    <property type="entry name" value="SWI2/SNF2 ATPases, N-terminal domain"/>
    <property type="match status" value="1"/>
</dbReference>
<dbReference type="GO" id="GO:0016887">
    <property type="term" value="F:ATP hydrolysis activity"/>
    <property type="evidence" value="ECO:0007669"/>
    <property type="project" value="InterPro"/>
</dbReference>
<dbReference type="SUPFAM" id="SSF52540">
    <property type="entry name" value="P-loop containing nucleoside triphosphate hydrolases"/>
    <property type="match status" value="2"/>
</dbReference>
<organism evidence="12">
    <name type="scientific">Lygus hesperus</name>
    <name type="common">Western plant bug</name>
    <dbReference type="NCBI Taxonomy" id="30085"/>
    <lineage>
        <taxon>Eukaryota</taxon>
        <taxon>Metazoa</taxon>
        <taxon>Ecdysozoa</taxon>
        <taxon>Arthropoda</taxon>
        <taxon>Hexapoda</taxon>
        <taxon>Insecta</taxon>
        <taxon>Pterygota</taxon>
        <taxon>Neoptera</taxon>
        <taxon>Paraneoptera</taxon>
        <taxon>Hemiptera</taxon>
        <taxon>Heteroptera</taxon>
        <taxon>Panheteroptera</taxon>
        <taxon>Cimicomorpha</taxon>
        <taxon>Miridae</taxon>
        <taxon>Mirini</taxon>
        <taxon>Lygus</taxon>
    </lineage>
</organism>
<feature type="compositionally biased region" description="Basic and acidic residues" evidence="9">
    <location>
        <begin position="72"/>
        <end position="106"/>
    </location>
</feature>
<feature type="compositionally biased region" description="Basic and acidic residues" evidence="9">
    <location>
        <begin position="12"/>
        <end position="32"/>
    </location>
</feature>
<dbReference type="InterPro" id="IPR044574">
    <property type="entry name" value="ARIP4-like"/>
</dbReference>
<dbReference type="Pfam" id="PF00271">
    <property type="entry name" value="Helicase_C"/>
    <property type="match status" value="1"/>
</dbReference>
<sequence length="1005" mass="115177">MEMNIDSDSDDMEKGEKRYAKLKERRAAKSEKESDEEDTPVVKKKAVTKRKSKPRKKIFSDSDFSPSEDDSDNKKSEKEKSENDEGSDEEKKKRSASDSDSSEPKKPTKKRRRIRTGSDSSSDSDGGANNKSLNDSSAKGRKSIRRILKEDDLKQTTQAALKSEQERKKRIAEKQKLYNAMVEKTSEAHKELSELVLDFNPKTKEKIVTVDATLVKKLKPHQAEGIKFMWDSCFETLEMAKSKSGSGCILAHCMGLGKSLQVVTLIHTLLTHPDIGVKTVLVVAPVSTVLNWANEFDKWLSDVGSGHDVNVFHMTKCQANHRAFLLNDWSRQGGVLIMGYNLLRTLSNPKARVKASFKKVFQEKLVDPGPDVVVCDEGHILKNEKTAISITMSKMKTRRRIVLTGTPLQNNLVEYHCMVQFVKPNLLGTKKEFTNRFVNPIQNGQFEDSTQHDVKIMKRRAHVLHTMLDGLVQRKDYNVLTPYLPPKFEYVIHLKLSDVQVKLYRYYLLNMVHGGDGEADAAPKGKRLFVDFQNLMWICLHPRTLLMKSVKDEKKAEMEFDDSEEEGSLKEFIDDGGSSSSSSDFKTSSSSDDEKSGSEKEKPKPHRRKTRGQGSVSEPEDEPAAPSKQWWSELITEEQMDDIRQSSKLFLFFTILKYCEEIGDKLLIFSQSLYTLDLLEYFLDKIDEETQKPEEERIPGIKGFEGSWARGLDYFRLDGSSACENRESWCKSFNRPDNVRARLFLISTRAGGLGINLTGANRVIIFDASWNPSFDVQSLFRVYRFGQEKPCYIYRFLSKGTMEEKIYERQVAKLSTSLRVIDEQQIDRHFSHSALAELYMFDPEGSELQGTPILPKDRLMAELIQNHKDIILSHHQHDSLLENQEDQGLSEEERKAAWAEFENEKNQKPPVFQNANMMNTKDRLCQTAKNQGKSRVNSVPDTLVTMMMEIRTKLKMANPSWSEDQLRMGAMQILQQYPDFKSMAPYLNMFFQQQQVFQQQQQQQQ</sequence>
<dbReference type="InterPro" id="IPR000330">
    <property type="entry name" value="SNF2_N"/>
</dbReference>
<keyword evidence="6" id="KW-0067">ATP-binding</keyword>
<evidence type="ECO:0000256" key="6">
    <source>
        <dbReference type="ARBA" id="ARBA00022840"/>
    </source>
</evidence>
<feature type="domain" description="Helicase C-terminal" evidence="11">
    <location>
        <begin position="654"/>
        <end position="829"/>
    </location>
</feature>
<dbReference type="InterPro" id="IPR014001">
    <property type="entry name" value="Helicase_ATP-bd"/>
</dbReference>
<dbReference type="PANTHER" id="PTHR45797:SF3">
    <property type="entry name" value="TRANSCRIPTIONAL REGULATOR ATRX HOMOLOG"/>
    <property type="match status" value="1"/>
</dbReference>
<dbReference type="EMBL" id="GBHO01039646">
    <property type="protein sequence ID" value="JAG03958.1"/>
    <property type="molecule type" value="Transcribed_RNA"/>
</dbReference>
<dbReference type="EMBL" id="GBHO01029321">
    <property type="protein sequence ID" value="JAG14283.1"/>
    <property type="molecule type" value="Transcribed_RNA"/>
</dbReference>
<feature type="region of interest" description="Disordered" evidence="9">
    <location>
        <begin position="1"/>
        <end position="169"/>
    </location>
</feature>
<evidence type="ECO:0000256" key="3">
    <source>
        <dbReference type="ARBA" id="ARBA00022741"/>
    </source>
</evidence>
<dbReference type="PROSITE" id="PS51192">
    <property type="entry name" value="HELICASE_ATP_BIND_1"/>
    <property type="match status" value="1"/>
</dbReference>
<evidence type="ECO:0000256" key="7">
    <source>
        <dbReference type="ARBA" id="ARBA00023125"/>
    </source>
</evidence>
<comment type="similarity">
    <text evidence="2">Belongs to the SNF2/RAD54 helicase family.</text>
</comment>
<feature type="compositionally biased region" description="Acidic residues" evidence="9">
    <location>
        <begin position="1"/>
        <end position="11"/>
    </location>
</feature>
<dbReference type="InterPro" id="IPR001650">
    <property type="entry name" value="Helicase_C-like"/>
</dbReference>
<dbReference type="GO" id="GO:0005634">
    <property type="term" value="C:nucleus"/>
    <property type="evidence" value="ECO:0007669"/>
    <property type="project" value="UniProtKB-SubCell"/>
</dbReference>
<evidence type="ECO:0000256" key="5">
    <source>
        <dbReference type="ARBA" id="ARBA00022806"/>
    </source>
</evidence>
<protein>
    <recommendedName>
        <fullName evidence="14">Transcriptional regulator ATRX</fullName>
    </recommendedName>
</protein>
<feature type="compositionally biased region" description="Low complexity" evidence="9">
    <location>
        <begin position="575"/>
        <end position="590"/>
    </location>
</feature>
<evidence type="ECO:0000313" key="13">
    <source>
        <dbReference type="EMBL" id="JAG14283.1"/>
    </source>
</evidence>
<dbReference type="Gene3D" id="3.40.50.10810">
    <property type="entry name" value="Tandem AAA-ATPase domain"/>
    <property type="match status" value="1"/>
</dbReference>
<dbReference type="InterPro" id="IPR049730">
    <property type="entry name" value="SNF2/RAD54-like_C"/>
</dbReference>
<dbReference type="CDD" id="cd18793">
    <property type="entry name" value="SF2_C_SNF"/>
    <property type="match status" value="1"/>
</dbReference>
<evidence type="ECO:0000313" key="12">
    <source>
        <dbReference type="EMBL" id="JAG03958.1"/>
    </source>
</evidence>
<dbReference type="Pfam" id="PF00176">
    <property type="entry name" value="SNF2-rel_dom"/>
    <property type="match status" value="1"/>
</dbReference>
<dbReference type="InterPro" id="IPR027417">
    <property type="entry name" value="P-loop_NTPase"/>
</dbReference>
<feature type="non-terminal residue" evidence="12">
    <location>
        <position position="1005"/>
    </location>
</feature>
<feature type="compositionally biased region" description="Low complexity" evidence="9">
    <location>
        <begin position="117"/>
        <end position="127"/>
    </location>
</feature>
<keyword evidence="7" id="KW-0238">DNA-binding</keyword>
<feature type="compositionally biased region" description="Basic residues" evidence="9">
    <location>
        <begin position="42"/>
        <end position="57"/>
    </location>
</feature>
<dbReference type="PROSITE" id="PS51194">
    <property type="entry name" value="HELICASE_CTER"/>
    <property type="match status" value="1"/>
</dbReference>
<dbReference type="Gene3D" id="3.40.50.300">
    <property type="entry name" value="P-loop containing nucleotide triphosphate hydrolases"/>
    <property type="match status" value="2"/>
</dbReference>
<reference evidence="12" key="2">
    <citation type="submission" date="2014-07" db="EMBL/GenBank/DDBJ databases">
        <authorList>
            <person name="Hull J."/>
        </authorList>
    </citation>
    <scope>NUCLEOTIDE SEQUENCE</scope>
</reference>
<evidence type="ECO:0000259" key="10">
    <source>
        <dbReference type="PROSITE" id="PS51192"/>
    </source>
</evidence>
<dbReference type="SMART" id="SM00487">
    <property type="entry name" value="DEXDc"/>
    <property type="match status" value="1"/>
</dbReference>
<evidence type="ECO:0000259" key="11">
    <source>
        <dbReference type="PROSITE" id="PS51194"/>
    </source>
</evidence>
<evidence type="ECO:0008006" key="14">
    <source>
        <dbReference type="Google" id="ProtNLM"/>
    </source>
</evidence>
<gene>
    <name evidence="13" type="ORF">CM83_54972</name>
    <name evidence="12" type="ORF">CM83_54974</name>
</gene>
<evidence type="ECO:0000256" key="9">
    <source>
        <dbReference type="SAM" id="MobiDB-lite"/>
    </source>
</evidence>
<feature type="compositionally biased region" description="Basic and acidic residues" evidence="9">
    <location>
        <begin position="592"/>
        <end position="602"/>
    </location>
</feature>
<name>A0A0A9WBS3_LYGHE</name>
<comment type="subcellular location">
    <subcellularLocation>
        <location evidence="1">Nucleus</location>
    </subcellularLocation>
</comment>
<evidence type="ECO:0000256" key="1">
    <source>
        <dbReference type="ARBA" id="ARBA00004123"/>
    </source>
</evidence>
<keyword evidence="3" id="KW-0547">Nucleotide-binding</keyword>
<keyword evidence="8" id="KW-0539">Nucleus</keyword>
<dbReference type="GO" id="GO:0004386">
    <property type="term" value="F:helicase activity"/>
    <property type="evidence" value="ECO:0007669"/>
    <property type="project" value="UniProtKB-KW"/>
</dbReference>
<reference evidence="12" key="1">
    <citation type="journal article" date="2014" name="PLoS ONE">
        <title>Transcriptome-Based Identification of ABC Transporters in the Western Tarnished Plant Bug Lygus hesperus.</title>
        <authorList>
            <person name="Hull J.J."/>
            <person name="Chaney K."/>
            <person name="Geib S.M."/>
            <person name="Fabrick J.A."/>
            <person name="Brent C.S."/>
            <person name="Walsh D."/>
            <person name="Lavine L.C."/>
        </authorList>
    </citation>
    <scope>NUCLEOTIDE SEQUENCE</scope>
</reference>
<dbReference type="PANTHER" id="PTHR45797">
    <property type="entry name" value="RAD54-LIKE"/>
    <property type="match status" value="1"/>
</dbReference>
<evidence type="ECO:0000256" key="4">
    <source>
        <dbReference type="ARBA" id="ARBA00022801"/>
    </source>
</evidence>
<keyword evidence="5" id="KW-0347">Helicase</keyword>
<accession>A0A0A9WBS3</accession>
<evidence type="ECO:0000256" key="2">
    <source>
        <dbReference type="ARBA" id="ARBA00007025"/>
    </source>
</evidence>
<evidence type="ECO:0000256" key="8">
    <source>
        <dbReference type="ARBA" id="ARBA00023242"/>
    </source>
</evidence>
<proteinExistence type="inferred from homology"/>
<feature type="region of interest" description="Disordered" evidence="9">
    <location>
        <begin position="557"/>
        <end position="628"/>
    </location>
</feature>
<dbReference type="SMART" id="SM00490">
    <property type="entry name" value="HELICc"/>
    <property type="match status" value="1"/>
</dbReference>
<dbReference type="InterPro" id="IPR038718">
    <property type="entry name" value="SNF2-like_sf"/>
</dbReference>
<keyword evidence="4" id="KW-0378">Hydrolase</keyword>
<dbReference type="AlphaFoldDB" id="A0A0A9WBS3"/>
<dbReference type="GO" id="GO:0003677">
    <property type="term" value="F:DNA binding"/>
    <property type="evidence" value="ECO:0007669"/>
    <property type="project" value="UniProtKB-KW"/>
</dbReference>
<dbReference type="GO" id="GO:0005524">
    <property type="term" value="F:ATP binding"/>
    <property type="evidence" value="ECO:0007669"/>
    <property type="project" value="UniProtKB-KW"/>
</dbReference>